<dbReference type="Proteomes" id="UP001162162">
    <property type="component" value="Unassembled WGS sequence"/>
</dbReference>
<protein>
    <submittedName>
        <fullName evidence="1">Uncharacterized protein</fullName>
    </submittedName>
</protein>
<organism evidence="1 2">
    <name type="scientific">Aromia moschata</name>
    <dbReference type="NCBI Taxonomy" id="1265417"/>
    <lineage>
        <taxon>Eukaryota</taxon>
        <taxon>Metazoa</taxon>
        <taxon>Ecdysozoa</taxon>
        <taxon>Arthropoda</taxon>
        <taxon>Hexapoda</taxon>
        <taxon>Insecta</taxon>
        <taxon>Pterygota</taxon>
        <taxon>Neoptera</taxon>
        <taxon>Endopterygota</taxon>
        <taxon>Coleoptera</taxon>
        <taxon>Polyphaga</taxon>
        <taxon>Cucujiformia</taxon>
        <taxon>Chrysomeloidea</taxon>
        <taxon>Cerambycidae</taxon>
        <taxon>Cerambycinae</taxon>
        <taxon>Callichromatini</taxon>
        <taxon>Aromia</taxon>
    </lineage>
</organism>
<feature type="non-terminal residue" evidence="1">
    <location>
        <position position="148"/>
    </location>
</feature>
<evidence type="ECO:0000313" key="2">
    <source>
        <dbReference type="Proteomes" id="UP001162162"/>
    </source>
</evidence>
<keyword evidence="2" id="KW-1185">Reference proteome</keyword>
<accession>A0AAV8Z877</accession>
<proteinExistence type="predicted"/>
<dbReference type="EMBL" id="JAPWTK010000013">
    <property type="protein sequence ID" value="KAJ8959380.1"/>
    <property type="molecule type" value="Genomic_DNA"/>
</dbReference>
<evidence type="ECO:0000313" key="1">
    <source>
        <dbReference type="EMBL" id="KAJ8959380.1"/>
    </source>
</evidence>
<comment type="caution">
    <text evidence="1">The sequence shown here is derived from an EMBL/GenBank/DDBJ whole genome shotgun (WGS) entry which is preliminary data.</text>
</comment>
<reference evidence="1" key="1">
    <citation type="journal article" date="2023" name="Insect Mol. Biol.">
        <title>Genome sequencing provides insights into the evolution of gene families encoding plant cell wall-degrading enzymes in longhorned beetles.</title>
        <authorList>
            <person name="Shin N.R."/>
            <person name="Okamura Y."/>
            <person name="Kirsch R."/>
            <person name="Pauchet Y."/>
        </authorList>
    </citation>
    <scope>NUCLEOTIDE SEQUENCE</scope>
    <source>
        <strain evidence="1">AMC_N1</strain>
    </source>
</reference>
<gene>
    <name evidence="1" type="ORF">NQ318_022066</name>
</gene>
<dbReference type="AlphaFoldDB" id="A0AAV8Z877"/>
<name>A0AAV8Z877_9CUCU</name>
<feature type="non-terminal residue" evidence="1">
    <location>
        <position position="1"/>
    </location>
</feature>
<sequence>IIIIINHYCCVPRCSSWIKGDPQLTFQIFPEQGKHQVSLVNKFGQKERIDRRKAWILKLRIGKPVGKMKLRIQKSGRYWKNCSTFKFMKSLMACIQKCSPSYTHFEITGPSKSKQPTIIDSLSSLIFGAKVIILGKNGISASVYIKNV</sequence>